<evidence type="ECO:0000313" key="3">
    <source>
        <dbReference type="Proteomes" id="UP000198287"/>
    </source>
</evidence>
<proteinExistence type="predicted"/>
<keyword evidence="1" id="KW-0812">Transmembrane</keyword>
<feature type="transmembrane region" description="Helical" evidence="1">
    <location>
        <begin position="52"/>
        <end position="72"/>
    </location>
</feature>
<keyword evidence="1" id="KW-0472">Membrane</keyword>
<name>A0A226CXU0_FOLCA</name>
<evidence type="ECO:0008006" key="4">
    <source>
        <dbReference type="Google" id="ProtNLM"/>
    </source>
</evidence>
<keyword evidence="3" id="KW-1185">Reference proteome</keyword>
<organism evidence="2 3">
    <name type="scientific">Folsomia candida</name>
    <name type="common">Springtail</name>
    <dbReference type="NCBI Taxonomy" id="158441"/>
    <lineage>
        <taxon>Eukaryota</taxon>
        <taxon>Metazoa</taxon>
        <taxon>Ecdysozoa</taxon>
        <taxon>Arthropoda</taxon>
        <taxon>Hexapoda</taxon>
        <taxon>Collembola</taxon>
        <taxon>Entomobryomorpha</taxon>
        <taxon>Isotomoidea</taxon>
        <taxon>Isotomidae</taxon>
        <taxon>Proisotominae</taxon>
        <taxon>Folsomia</taxon>
    </lineage>
</organism>
<dbReference type="Proteomes" id="UP000198287">
    <property type="component" value="Unassembled WGS sequence"/>
</dbReference>
<gene>
    <name evidence="2" type="ORF">Fcan01_27424</name>
</gene>
<comment type="caution">
    <text evidence="2">The sequence shown here is derived from an EMBL/GenBank/DDBJ whole genome shotgun (WGS) entry which is preliminary data.</text>
</comment>
<protein>
    <recommendedName>
        <fullName evidence="4">Odorant receptor</fullName>
    </recommendedName>
</protein>
<evidence type="ECO:0000313" key="2">
    <source>
        <dbReference type="EMBL" id="OXA37763.1"/>
    </source>
</evidence>
<sequence>MNDQSNVKLLSLLNTLYVDRYVLFFLYQPHVKIVLKGDEAYLEKVNRKWNSVWIFCSFLEAFAIVFVCVWGIHCVLRDEVAQSVQTEVDLRFLVWGCLAAYLTLGTLLYYLLLVKCLDNIINGYRQSLILEGRLKREYLKSSAQAENKKTIPVIEQAFYFVMSIFAYVGYFFTPFGALGVMMLDLDPLYYIQNDMFITMPWVLAILKAVTVQSDILLILLCTLVRFCCLVFAMYEIERAVLFGTAFSYHTLKVMRDINNLISDFFALDLSKGETGRSLRNFLLHTYRIVLILFVNIENLIRVGCLASPLVGGMLIILCNYVLIKMHSQIGYPMTLAFVGLNVFSLISVKMGWEMCVNVHVAYSNLLGNFVSQDLILKILKLDRNEYLKAVKALRPILFPLGVWNYTLMSACRENKLGLLATVLDETITCIMTF</sequence>
<feature type="transmembrane region" description="Helical" evidence="1">
    <location>
        <begin position="157"/>
        <end position="183"/>
    </location>
</feature>
<evidence type="ECO:0000256" key="1">
    <source>
        <dbReference type="SAM" id="Phobius"/>
    </source>
</evidence>
<accession>A0A226CXU0</accession>
<keyword evidence="1" id="KW-1133">Transmembrane helix</keyword>
<reference evidence="2 3" key="1">
    <citation type="submission" date="2015-12" db="EMBL/GenBank/DDBJ databases">
        <title>The genome of Folsomia candida.</title>
        <authorList>
            <person name="Faddeeva A."/>
            <person name="Derks M.F."/>
            <person name="Anvar Y."/>
            <person name="Smit S."/>
            <person name="Van Straalen N."/>
            <person name="Roelofs D."/>
        </authorList>
    </citation>
    <scope>NUCLEOTIDE SEQUENCE [LARGE SCALE GENOMIC DNA]</scope>
    <source>
        <strain evidence="2 3">VU population</strain>
        <tissue evidence="2">Whole body</tissue>
    </source>
</reference>
<feature type="transmembrane region" description="Helical" evidence="1">
    <location>
        <begin position="329"/>
        <end position="348"/>
    </location>
</feature>
<dbReference type="EMBL" id="LNIX01000052">
    <property type="protein sequence ID" value="OXA37763.1"/>
    <property type="molecule type" value="Genomic_DNA"/>
</dbReference>
<feature type="transmembrane region" description="Helical" evidence="1">
    <location>
        <begin position="303"/>
        <end position="323"/>
    </location>
</feature>
<feature type="transmembrane region" description="Helical" evidence="1">
    <location>
        <begin position="92"/>
        <end position="112"/>
    </location>
</feature>
<dbReference type="AlphaFoldDB" id="A0A226CXU0"/>